<comment type="similarity">
    <text evidence="1">Belongs to the transferase hexapeptide repeat family.</text>
</comment>
<dbReference type="InterPro" id="IPR001451">
    <property type="entry name" value="Hexapep"/>
</dbReference>
<evidence type="ECO:0000256" key="1">
    <source>
        <dbReference type="ARBA" id="ARBA00007274"/>
    </source>
</evidence>
<dbReference type="GO" id="GO:0005829">
    <property type="term" value="C:cytosol"/>
    <property type="evidence" value="ECO:0007669"/>
    <property type="project" value="TreeGrafter"/>
</dbReference>
<dbReference type="InterPro" id="IPR011004">
    <property type="entry name" value="Trimer_LpxA-like_sf"/>
</dbReference>
<dbReference type="SUPFAM" id="SSF51161">
    <property type="entry name" value="Trimeric LpxA-like enzymes"/>
    <property type="match status" value="1"/>
</dbReference>
<dbReference type="Gene3D" id="2.160.10.10">
    <property type="entry name" value="Hexapeptide repeat proteins"/>
    <property type="match status" value="1"/>
</dbReference>
<reference evidence="5 6" key="1">
    <citation type="submission" date="2019-02" db="EMBL/GenBank/DDBJ databases">
        <title>Genomic Encyclopedia of Type Strains, Phase IV (KMG-IV): sequencing the most valuable type-strain genomes for metagenomic binning, comparative biology and taxonomic classification.</title>
        <authorList>
            <person name="Goeker M."/>
        </authorList>
    </citation>
    <scope>NUCLEOTIDE SEQUENCE [LARGE SCALE GENOMIC DNA]</scope>
    <source>
        <strain evidence="5 6">DSM 28825</strain>
    </source>
</reference>
<sequence>MLLRKLLTLINLIRFRSFNILRSYLYKIYFLCSGLQFGKGLRINGKIFILGWNCNIKLGRKVTLEYNCLLLAGREGKLQIGDSSSVSYGTTINAGFGNITIGSKTMISANCYIISSDHNIHDKLSVVDSNHIIEDILIGNNVWIGANVVITKGCKIGDGAIIGAGSVITSDIPAMAIAVGTPAKVIKYRQFNSK</sequence>
<dbReference type="OrthoDB" id="9812571at2"/>
<dbReference type="PANTHER" id="PTHR23416:SF23">
    <property type="entry name" value="ACETYLTRANSFERASE C18B11.09C-RELATED"/>
    <property type="match status" value="1"/>
</dbReference>
<dbReference type="PANTHER" id="PTHR23416">
    <property type="entry name" value="SIALIC ACID SYNTHASE-RELATED"/>
    <property type="match status" value="1"/>
</dbReference>
<accession>A0A4Q7VK43</accession>
<dbReference type="Pfam" id="PF00132">
    <property type="entry name" value="Hexapep"/>
    <property type="match status" value="1"/>
</dbReference>
<evidence type="ECO:0000256" key="3">
    <source>
        <dbReference type="ARBA" id="ARBA00022737"/>
    </source>
</evidence>
<evidence type="ECO:0000256" key="2">
    <source>
        <dbReference type="ARBA" id="ARBA00022679"/>
    </source>
</evidence>
<name>A0A4Q7VK43_9BACT</name>
<proteinExistence type="inferred from homology"/>
<dbReference type="GO" id="GO:0008374">
    <property type="term" value="F:O-acyltransferase activity"/>
    <property type="evidence" value="ECO:0007669"/>
    <property type="project" value="TreeGrafter"/>
</dbReference>
<dbReference type="AlphaFoldDB" id="A0A4Q7VK43"/>
<evidence type="ECO:0000313" key="5">
    <source>
        <dbReference type="EMBL" id="RZT96494.1"/>
    </source>
</evidence>
<organism evidence="5 6">
    <name type="scientific">Ancylomarina subtilis</name>
    <dbReference type="NCBI Taxonomy" id="1639035"/>
    <lineage>
        <taxon>Bacteria</taxon>
        <taxon>Pseudomonadati</taxon>
        <taxon>Bacteroidota</taxon>
        <taxon>Bacteroidia</taxon>
        <taxon>Marinilabiliales</taxon>
        <taxon>Marinifilaceae</taxon>
        <taxon>Ancylomarina</taxon>
    </lineage>
</organism>
<dbReference type="CDD" id="cd04647">
    <property type="entry name" value="LbH_MAT_like"/>
    <property type="match status" value="1"/>
</dbReference>
<keyword evidence="3" id="KW-0677">Repeat</keyword>
<keyword evidence="2 5" id="KW-0808">Transferase</keyword>
<evidence type="ECO:0000256" key="4">
    <source>
        <dbReference type="ARBA" id="ARBA00023315"/>
    </source>
</evidence>
<protein>
    <submittedName>
        <fullName evidence="5">Acetyltransferase-like isoleucine patch superfamily enzyme</fullName>
    </submittedName>
</protein>
<dbReference type="RefSeq" id="WP_130306364.1">
    <property type="nucleotide sequence ID" value="NZ_SHKN01000001.1"/>
</dbReference>
<dbReference type="InterPro" id="IPR051159">
    <property type="entry name" value="Hexapeptide_acetyltransf"/>
</dbReference>
<evidence type="ECO:0000313" key="6">
    <source>
        <dbReference type="Proteomes" id="UP000293562"/>
    </source>
</evidence>
<dbReference type="PROSITE" id="PS00101">
    <property type="entry name" value="HEXAPEP_TRANSFERASES"/>
    <property type="match status" value="1"/>
</dbReference>
<dbReference type="Proteomes" id="UP000293562">
    <property type="component" value="Unassembled WGS sequence"/>
</dbReference>
<dbReference type="InterPro" id="IPR018357">
    <property type="entry name" value="Hexapep_transf_CS"/>
</dbReference>
<dbReference type="EMBL" id="SHKN01000001">
    <property type="protein sequence ID" value="RZT96494.1"/>
    <property type="molecule type" value="Genomic_DNA"/>
</dbReference>
<comment type="caution">
    <text evidence="5">The sequence shown here is derived from an EMBL/GenBank/DDBJ whole genome shotgun (WGS) entry which is preliminary data.</text>
</comment>
<keyword evidence="6" id="KW-1185">Reference proteome</keyword>
<gene>
    <name evidence="5" type="ORF">EV201_1132</name>
</gene>
<keyword evidence="4" id="KW-0012">Acyltransferase</keyword>